<protein>
    <submittedName>
        <fullName evidence="2">Membrane protein</fullName>
    </submittedName>
</protein>
<name>B8GLL0_THISH</name>
<dbReference type="HOGENOM" id="CLU_185884_1_0_6"/>
<dbReference type="Pfam" id="PF11381">
    <property type="entry name" value="DUF3185"/>
    <property type="match status" value="1"/>
</dbReference>
<dbReference type="EMBL" id="CP001339">
    <property type="protein sequence ID" value="ACL73565.1"/>
    <property type="molecule type" value="Genomic_DNA"/>
</dbReference>
<keyword evidence="1" id="KW-1133">Transmembrane helix</keyword>
<dbReference type="AlphaFoldDB" id="B8GLL0"/>
<proteinExistence type="predicted"/>
<keyword evidence="3" id="KW-1185">Reference proteome</keyword>
<gene>
    <name evidence="2" type="ordered locus">Tgr7_2488</name>
</gene>
<dbReference type="eggNOG" id="ENOG5033DWT">
    <property type="taxonomic scope" value="Bacteria"/>
</dbReference>
<dbReference type="InterPro" id="IPR021521">
    <property type="entry name" value="DUF3185"/>
</dbReference>
<keyword evidence="1" id="KW-0472">Membrane</keyword>
<evidence type="ECO:0000256" key="1">
    <source>
        <dbReference type="SAM" id="Phobius"/>
    </source>
</evidence>
<sequence>MHRLGEPMHWTRVLGIALLVGGGLLLWMGFGATETFTEQAHEAITGRYSDTTTGYLVAGGVAVAAGLALVLFGARR</sequence>
<dbReference type="STRING" id="396588.Tgr7_2488"/>
<feature type="transmembrane region" description="Helical" evidence="1">
    <location>
        <begin position="55"/>
        <end position="74"/>
    </location>
</feature>
<keyword evidence="1" id="KW-0812">Transmembrane</keyword>
<evidence type="ECO:0000313" key="3">
    <source>
        <dbReference type="Proteomes" id="UP000002383"/>
    </source>
</evidence>
<dbReference type="Proteomes" id="UP000002383">
    <property type="component" value="Chromosome"/>
</dbReference>
<reference evidence="2 3" key="1">
    <citation type="journal article" date="2011" name="Stand. Genomic Sci.">
        <title>Complete genome sequence of 'Thioalkalivibrio sulfidophilus' HL-EbGr7.</title>
        <authorList>
            <person name="Muyzer G."/>
            <person name="Sorokin D.Y."/>
            <person name="Mavromatis K."/>
            <person name="Lapidus A."/>
            <person name="Clum A."/>
            <person name="Ivanova N."/>
            <person name="Pati A."/>
            <person name="d'Haeseleer P."/>
            <person name="Woyke T."/>
            <person name="Kyrpides N.C."/>
        </authorList>
    </citation>
    <scope>NUCLEOTIDE SEQUENCE [LARGE SCALE GENOMIC DNA]</scope>
    <source>
        <strain evidence="2 3">HL-EbGR7</strain>
    </source>
</reference>
<dbReference type="KEGG" id="tgr:Tgr7_2488"/>
<evidence type="ECO:0000313" key="2">
    <source>
        <dbReference type="EMBL" id="ACL73565.1"/>
    </source>
</evidence>
<accession>B8GLL0</accession>
<organism evidence="2 3">
    <name type="scientific">Thioalkalivibrio sulfidiphilus (strain HL-EbGR7)</name>
    <dbReference type="NCBI Taxonomy" id="396588"/>
    <lineage>
        <taxon>Bacteria</taxon>
        <taxon>Pseudomonadati</taxon>
        <taxon>Pseudomonadota</taxon>
        <taxon>Gammaproteobacteria</taxon>
        <taxon>Chromatiales</taxon>
        <taxon>Ectothiorhodospiraceae</taxon>
        <taxon>Thioalkalivibrio</taxon>
    </lineage>
</organism>